<reference evidence="3" key="1">
    <citation type="submission" date="2025-08" db="UniProtKB">
        <authorList>
            <consortium name="RefSeq"/>
        </authorList>
    </citation>
    <scope>IDENTIFICATION</scope>
</reference>
<dbReference type="InterPro" id="IPR051173">
    <property type="entry name" value="Ca_channel_alpha-2/delta"/>
</dbReference>
<protein>
    <submittedName>
        <fullName evidence="3">VWFA and cache domain-containing protein 1-like</fullName>
    </submittedName>
</protein>
<evidence type="ECO:0000256" key="1">
    <source>
        <dbReference type="SAM" id="Phobius"/>
    </source>
</evidence>
<dbReference type="RefSeq" id="XP_014678747.1">
    <property type="nucleotide sequence ID" value="XM_014823261.1"/>
</dbReference>
<keyword evidence="1" id="KW-0812">Transmembrane</keyword>
<sequence>MSNPGKLTISAPYRDALSADVGYVVTLSHTIVQPAKSGGNTGVATVSAVMGADYTLSHFYSLLAMNDACNGKSAIAKKYDTRCFVMDSSGFIVIHNDFIKHASPGCDFDLQSARAHAENVHITGKSDLFGVAEDLIEKGLLKKQACVNFQSTKYQHYWQMAEMTSSAYGEAGRCSQYQLWPVDDSNIYIAVLFDEKECSKQQKGSTNMPSKRRHCTACDLRNLDQYPTCRDTRPEACDCPCTSAASYGHCQDQYTLKSDDWPTCVPEPPQYRGDFGVEPMWQGISECYLTNCSEHTSDFTCLDNTCAWVCESCVSREQCHQESTKCPTASGFAASKGGAGIIALIVLLVLALLAILLVVVCVIRRRKKNASRQNTENEERDPRVSVHIHDLPAVPQGGAAGFDNEGYVRNAKGVHNQQDGGAIAAAYDLQPHRHSRPPAYSPSWFYRST</sequence>
<feature type="transmembrane region" description="Helical" evidence="1">
    <location>
        <begin position="341"/>
        <end position="363"/>
    </location>
</feature>
<evidence type="ECO:0000313" key="3">
    <source>
        <dbReference type="RefSeq" id="XP_014678747.1"/>
    </source>
</evidence>
<name>A0ABM1F2S6_PRICU</name>
<dbReference type="PANTHER" id="PTHR10166:SF66">
    <property type="entry name" value="VWFA AND CACHE DOMAIN-CONTAINING PROTEIN CG16868"/>
    <property type="match status" value="1"/>
</dbReference>
<keyword evidence="2" id="KW-1185">Reference proteome</keyword>
<gene>
    <name evidence="3" type="primary">LOC106818563</name>
</gene>
<dbReference type="GeneID" id="106818563"/>
<accession>A0ABM1F2S6</accession>
<evidence type="ECO:0000313" key="2">
    <source>
        <dbReference type="Proteomes" id="UP000695022"/>
    </source>
</evidence>
<keyword evidence="1" id="KW-0472">Membrane</keyword>
<keyword evidence="1" id="KW-1133">Transmembrane helix</keyword>
<dbReference type="Proteomes" id="UP000695022">
    <property type="component" value="Unplaced"/>
</dbReference>
<organism evidence="2 3">
    <name type="scientific">Priapulus caudatus</name>
    <name type="common">Priapulid worm</name>
    <dbReference type="NCBI Taxonomy" id="37621"/>
    <lineage>
        <taxon>Eukaryota</taxon>
        <taxon>Metazoa</taxon>
        <taxon>Ecdysozoa</taxon>
        <taxon>Scalidophora</taxon>
        <taxon>Priapulida</taxon>
        <taxon>Priapulimorpha</taxon>
        <taxon>Priapulimorphida</taxon>
        <taxon>Priapulidae</taxon>
        <taxon>Priapulus</taxon>
    </lineage>
</organism>
<dbReference type="PANTHER" id="PTHR10166">
    <property type="entry name" value="VOLTAGE-DEPENDENT CALCIUM CHANNEL SUBUNIT ALPHA-2/DELTA-RELATED"/>
    <property type="match status" value="1"/>
</dbReference>
<proteinExistence type="predicted"/>